<dbReference type="SUPFAM" id="SSF63411">
    <property type="entry name" value="LuxS/MPP-like metallohydrolase"/>
    <property type="match status" value="2"/>
</dbReference>
<dbReference type="AlphaFoldDB" id="B7GJP1"/>
<evidence type="ECO:0000313" key="3">
    <source>
        <dbReference type="Proteomes" id="UP000000742"/>
    </source>
</evidence>
<gene>
    <name evidence="2" type="ordered locus">Aflv_1538</name>
</gene>
<organism evidence="2 3">
    <name type="scientific">Anoxybacillus flavithermus (strain DSM 21510 / WK1)</name>
    <dbReference type="NCBI Taxonomy" id="491915"/>
    <lineage>
        <taxon>Bacteria</taxon>
        <taxon>Bacillati</taxon>
        <taxon>Bacillota</taxon>
        <taxon>Bacilli</taxon>
        <taxon>Bacillales</taxon>
        <taxon>Anoxybacillaceae</taxon>
        <taxon>Anoxybacillus</taxon>
    </lineage>
</organism>
<dbReference type="eggNOG" id="COG0612">
    <property type="taxonomic scope" value="Bacteria"/>
</dbReference>
<evidence type="ECO:0000259" key="1">
    <source>
        <dbReference type="Pfam" id="PF05193"/>
    </source>
</evidence>
<accession>B7GJP1</accession>
<evidence type="ECO:0000313" key="2">
    <source>
        <dbReference type="EMBL" id="ACJ33904.1"/>
    </source>
</evidence>
<protein>
    <submittedName>
        <fullName evidence="2">Predicted Zn-dependent peptidase</fullName>
    </submittedName>
</protein>
<dbReference type="InterPro" id="IPR050361">
    <property type="entry name" value="MPP/UQCRC_Complex"/>
</dbReference>
<dbReference type="STRING" id="491915.Aflv_1538"/>
<dbReference type="Gene3D" id="3.30.830.10">
    <property type="entry name" value="Metalloenzyme, LuxS/M16 peptidase-like"/>
    <property type="match status" value="2"/>
</dbReference>
<dbReference type="InterPro" id="IPR011249">
    <property type="entry name" value="Metalloenz_LuxS/M16"/>
</dbReference>
<reference evidence="2 3" key="1">
    <citation type="journal article" date="2008" name="Genome Biol.">
        <title>Encapsulated in silica: genome, proteome and physiology of the thermophilic bacterium Anoxybacillus flavithermus WK1.</title>
        <authorList>
            <person name="Saw J.H."/>
            <person name="Mountain B.W."/>
            <person name="Feng L."/>
            <person name="Omelchenko M.V."/>
            <person name="Hou S."/>
            <person name="Saito J.A."/>
            <person name="Stott M.B."/>
            <person name="Li D."/>
            <person name="Zhao G."/>
            <person name="Wu J."/>
            <person name="Galperin M.Y."/>
            <person name="Koonin E.V."/>
            <person name="Makarova K.S."/>
            <person name="Wolf Y.I."/>
            <person name="Rigden D.J."/>
            <person name="Dunfield P.F."/>
            <person name="Wang L."/>
            <person name="Alam M."/>
        </authorList>
    </citation>
    <scope>NUCLEOTIDE SEQUENCE [LARGE SCALE GENOMIC DNA]</scope>
    <source>
        <strain evidence="3">DSM 21510 / WK1</strain>
    </source>
</reference>
<dbReference type="NCBIfam" id="NF047422">
    <property type="entry name" value="YfmF_fam"/>
    <property type="match status" value="1"/>
</dbReference>
<dbReference type="PANTHER" id="PTHR11851:SF186">
    <property type="entry name" value="INACTIVE METALLOPROTEASE YMFF-RELATED"/>
    <property type="match status" value="1"/>
</dbReference>
<dbReference type="InterPro" id="IPR007863">
    <property type="entry name" value="Peptidase_M16_C"/>
</dbReference>
<dbReference type="Pfam" id="PF05193">
    <property type="entry name" value="Peptidase_M16_C"/>
    <property type="match status" value="1"/>
</dbReference>
<proteinExistence type="predicted"/>
<dbReference type="EMBL" id="CP000922">
    <property type="protein sequence ID" value="ACJ33904.1"/>
    <property type="molecule type" value="Genomic_DNA"/>
</dbReference>
<feature type="domain" description="Peptidase M16 C-terminal" evidence="1">
    <location>
        <begin position="220"/>
        <end position="392"/>
    </location>
</feature>
<dbReference type="KEGG" id="afl:Aflv_1538"/>
<dbReference type="Proteomes" id="UP000000742">
    <property type="component" value="Chromosome"/>
</dbReference>
<dbReference type="HOGENOM" id="CLU_052943_0_0_9"/>
<name>B7GJP1_ANOFW</name>
<dbReference type="GO" id="GO:0046872">
    <property type="term" value="F:metal ion binding"/>
    <property type="evidence" value="ECO:0007669"/>
    <property type="project" value="InterPro"/>
</dbReference>
<sequence>MCFVWHQIQENDICLPIYLTDKREKNCRGYEIKRSGYMFREEVKTIGGLRLHVIPTKKYKTNTLVLKMKAPLCERDITMRALVPYVLQNATERHPSMKALRTYLDELYGATLQVDLAKKGENHIITIRMDVANEKFLGTTSPLLREALTLFSDMLFRPLTEQGGFSAAIVEQEKRALKQKIQSLFDDKMRYAQHRLIEEMYKGSPYALDVHGKLSDIDTIDAKRLYKHYEHMLKHDEIDLYIVGDVALTDVEHDVVERFPLEARSLRSTETTTLTKRTSVQEVIEKQHVKQGKLHLGYRTNTTYNDADYDALQVWNGIFGGFAHSKLFMNVREKASLAYYAASRIESHQGMMMVMAGIEPSNYERALEIIHAQAEAMRNGQFSDEEIIQTKAVIRNQLLETVDTARGMIEISYHNVIATRQRPLDEWLEAIEKVTYEDIVRVGEKIELDTIYFLTEKEGEKK</sequence>
<dbReference type="PANTHER" id="PTHR11851">
    <property type="entry name" value="METALLOPROTEASE"/>
    <property type="match status" value="1"/>
</dbReference>